<dbReference type="Proteomes" id="UP000278627">
    <property type="component" value="Unassembled WGS sequence"/>
</dbReference>
<name>A0A0N4TWD3_BRUPA</name>
<dbReference type="AlphaFoldDB" id="A0A0N4TWD3"/>
<dbReference type="WBParaSite" id="BPAG_0001324201-mRNA-1">
    <property type="protein sequence ID" value="BPAG_0001324201-mRNA-1"/>
    <property type="gene ID" value="BPAG_0001324201"/>
</dbReference>
<evidence type="ECO:0000313" key="2">
    <source>
        <dbReference type="Proteomes" id="UP000278627"/>
    </source>
</evidence>
<sequence>MPQKSFQERHQQYADERIIPMRRKRMMKGCAILYEKVFEGVFRHSICVYLNLSCKWGIGRILFHYRICFIGQSQSSAKIVINLSQRVVLEGSDQAVTYCVQAVVTFFPLTVSCDYARKISSKADVLQNVSSIKSSVKV</sequence>
<evidence type="ECO:0000313" key="1">
    <source>
        <dbReference type="EMBL" id="VDN94355.1"/>
    </source>
</evidence>
<proteinExistence type="predicted"/>
<accession>A0A0N4TWD3</accession>
<keyword evidence="2" id="KW-1185">Reference proteome</keyword>
<reference evidence="3" key="1">
    <citation type="submission" date="2017-02" db="UniProtKB">
        <authorList>
            <consortium name="WormBaseParasite"/>
        </authorList>
    </citation>
    <scope>IDENTIFICATION</scope>
</reference>
<protein>
    <submittedName>
        <fullName evidence="3">HotDog ACOT-type domain-containing protein</fullName>
    </submittedName>
</protein>
<evidence type="ECO:0000313" key="3">
    <source>
        <dbReference type="WBParaSite" id="BPAG_0001324201-mRNA-1"/>
    </source>
</evidence>
<reference evidence="1 2" key="2">
    <citation type="submission" date="2018-11" db="EMBL/GenBank/DDBJ databases">
        <authorList>
            <consortium name="Pathogen Informatics"/>
        </authorList>
    </citation>
    <scope>NUCLEOTIDE SEQUENCE [LARGE SCALE GENOMIC DNA]</scope>
</reference>
<organism evidence="3">
    <name type="scientific">Brugia pahangi</name>
    <name type="common">Filarial nematode worm</name>
    <dbReference type="NCBI Taxonomy" id="6280"/>
    <lineage>
        <taxon>Eukaryota</taxon>
        <taxon>Metazoa</taxon>
        <taxon>Ecdysozoa</taxon>
        <taxon>Nematoda</taxon>
        <taxon>Chromadorea</taxon>
        <taxon>Rhabditida</taxon>
        <taxon>Spirurina</taxon>
        <taxon>Spiruromorpha</taxon>
        <taxon>Filarioidea</taxon>
        <taxon>Onchocercidae</taxon>
        <taxon>Brugia</taxon>
    </lineage>
</organism>
<gene>
    <name evidence="1" type="ORF">BPAG_LOCUS13170</name>
</gene>
<dbReference type="EMBL" id="UZAD01013361">
    <property type="protein sequence ID" value="VDN94355.1"/>
    <property type="molecule type" value="Genomic_DNA"/>
</dbReference>